<keyword evidence="3" id="KW-0732">Signal</keyword>
<dbReference type="Proteomes" id="UP001551482">
    <property type="component" value="Unassembled WGS sequence"/>
</dbReference>
<feature type="region of interest" description="Disordered" evidence="1">
    <location>
        <begin position="48"/>
        <end position="201"/>
    </location>
</feature>
<feature type="compositionally biased region" description="Low complexity" evidence="1">
    <location>
        <begin position="90"/>
        <end position="116"/>
    </location>
</feature>
<organism evidence="4 5">
    <name type="scientific">Streptodolium elevatio</name>
    <dbReference type="NCBI Taxonomy" id="3157996"/>
    <lineage>
        <taxon>Bacteria</taxon>
        <taxon>Bacillati</taxon>
        <taxon>Actinomycetota</taxon>
        <taxon>Actinomycetes</taxon>
        <taxon>Kitasatosporales</taxon>
        <taxon>Streptomycetaceae</taxon>
        <taxon>Streptodolium</taxon>
    </lineage>
</organism>
<dbReference type="EMBL" id="JBEZFP010000022">
    <property type="protein sequence ID" value="MEU8134102.1"/>
    <property type="molecule type" value="Genomic_DNA"/>
</dbReference>
<keyword evidence="5" id="KW-1185">Reference proteome</keyword>
<accession>A0ABV3DED6</accession>
<name>A0ABV3DED6_9ACTN</name>
<evidence type="ECO:0000256" key="3">
    <source>
        <dbReference type="SAM" id="SignalP"/>
    </source>
</evidence>
<feature type="signal peptide" evidence="3">
    <location>
        <begin position="1"/>
        <end position="28"/>
    </location>
</feature>
<keyword evidence="2" id="KW-0472">Membrane</keyword>
<evidence type="ECO:0000313" key="5">
    <source>
        <dbReference type="Proteomes" id="UP001551482"/>
    </source>
</evidence>
<feature type="compositionally biased region" description="Low complexity" evidence="1">
    <location>
        <begin position="179"/>
        <end position="198"/>
    </location>
</feature>
<feature type="compositionally biased region" description="Pro residues" evidence="1">
    <location>
        <begin position="117"/>
        <end position="137"/>
    </location>
</feature>
<keyword evidence="2" id="KW-1133">Transmembrane helix</keyword>
<reference evidence="4 5" key="1">
    <citation type="submission" date="2024-06" db="EMBL/GenBank/DDBJ databases">
        <title>The Natural Products Discovery Center: Release of the First 8490 Sequenced Strains for Exploring Actinobacteria Biosynthetic Diversity.</title>
        <authorList>
            <person name="Kalkreuter E."/>
            <person name="Kautsar S.A."/>
            <person name="Yang D."/>
            <person name="Bader C.D."/>
            <person name="Teijaro C.N."/>
            <person name="Fluegel L."/>
            <person name="Davis C.M."/>
            <person name="Simpson J.R."/>
            <person name="Lauterbach L."/>
            <person name="Steele A.D."/>
            <person name="Gui C."/>
            <person name="Meng S."/>
            <person name="Li G."/>
            <person name="Viehrig K."/>
            <person name="Ye F."/>
            <person name="Su P."/>
            <person name="Kiefer A.F."/>
            <person name="Nichols A."/>
            <person name="Cepeda A.J."/>
            <person name="Yan W."/>
            <person name="Fan B."/>
            <person name="Jiang Y."/>
            <person name="Adhikari A."/>
            <person name="Zheng C.-J."/>
            <person name="Schuster L."/>
            <person name="Cowan T.M."/>
            <person name="Smanski M.J."/>
            <person name="Chevrette M.G."/>
            <person name="De Carvalho L.P.S."/>
            <person name="Shen B."/>
        </authorList>
    </citation>
    <scope>NUCLEOTIDE SEQUENCE [LARGE SCALE GENOMIC DNA]</scope>
    <source>
        <strain evidence="4 5">NPDC048946</strain>
    </source>
</reference>
<evidence type="ECO:0000313" key="4">
    <source>
        <dbReference type="EMBL" id="MEU8134102.1"/>
    </source>
</evidence>
<comment type="caution">
    <text evidence="4">The sequence shown here is derived from an EMBL/GenBank/DDBJ whole genome shotgun (WGS) entry which is preliminary data.</text>
</comment>
<gene>
    <name evidence="4" type="ORF">AB0C36_11375</name>
</gene>
<feature type="compositionally biased region" description="Gly residues" evidence="1">
    <location>
        <begin position="164"/>
        <end position="178"/>
    </location>
</feature>
<proteinExistence type="predicted"/>
<feature type="transmembrane region" description="Helical" evidence="2">
    <location>
        <begin position="209"/>
        <end position="229"/>
    </location>
</feature>
<sequence length="243" mass="22864">MRARTARIAAAVVFVAGASLAVAGMAAAEEPDRCATNPFASGCELDLGIGPSASGSPEQEGLLPVPDTGTETTAEDGRNNNGGGKDDEPSSGTPSTTPPATGTTSSQPPATGTTPPVTGPPATTPPSTTPPASPPATTPGQQCDIARGGVDCGTAAKSPSASSGEGGGGPQRNYGGGSTPSAGAAAAGSTGTTAGAGTELANTGQGANLAFVVVGGSAMAAGGFAFTVLPGRLNRRGAGTATA</sequence>
<evidence type="ECO:0000256" key="2">
    <source>
        <dbReference type="SAM" id="Phobius"/>
    </source>
</evidence>
<feature type="chain" id="PRO_5047418959" evidence="3">
    <location>
        <begin position="29"/>
        <end position="243"/>
    </location>
</feature>
<dbReference type="RefSeq" id="WP_358352483.1">
    <property type="nucleotide sequence ID" value="NZ_JBEZFP010000022.1"/>
</dbReference>
<keyword evidence="2" id="KW-0812">Transmembrane</keyword>
<evidence type="ECO:0000256" key="1">
    <source>
        <dbReference type="SAM" id="MobiDB-lite"/>
    </source>
</evidence>
<protein>
    <submittedName>
        <fullName evidence="4">Uncharacterized protein</fullName>
    </submittedName>
</protein>